<gene>
    <name evidence="4" type="ORF">DCAF_LOCUS9148</name>
</gene>
<accession>A0AAV1REN0</accession>
<dbReference type="InterPro" id="IPR013761">
    <property type="entry name" value="SAM/pointed_sf"/>
</dbReference>
<protein>
    <recommendedName>
        <fullName evidence="3">SAM domain-containing protein</fullName>
    </recommendedName>
</protein>
<dbReference type="SUPFAM" id="SSF47769">
    <property type="entry name" value="SAM/Pointed domain"/>
    <property type="match status" value="1"/>
</dbReference>
<reference evidence="4 5" key="1">
    <citation type="submission" date="2024-01" db="EMBL/GenBank/DDBJ databases">
        <authorList>
            <person name="Waweru B."/>
        </authorList>
    </citation>
    <scope>NUCLEOTIDE SEQUENCE [LARGE SCALE GENOMIC DNA]</scope>
</reference>
<proteinExistence type="predicted"/>
<feature type="region of interest" description="Disordered" evidence="2">
    <location>
        <begin position="183"/>
        <end position="202"/>
    </location>
</feature>
<name>A0AAV1REN0_9ROSI</name>
<dbReference type="InterPro" id="IPR001660">
    <property type="entry name" value="SAM"/>
</dbReference>
<feature type="compositionally biased region" description="Basic and acidic residues" evidence="2">
    <location>
        <begin position="104"/>
        <end position="119"/>
    </location>
</feature>
<dbReference type="Gene3D" id="1.10.150.50">
    <property type="entry name" value="Transcription Factor, Ets-1"/>
    <property type="match status" value="1"/>
</dbReference>
<evidence type="ECO:0000313" key="4">
    <source>
        <dbReference type="EMBL" id="CAK7332767.1"/>
    </source>
</evidence>
<comment type="caution">
    <text evidence="4">The sequence shown here is derived from an EMBL/GenBank/DDBJ whole genome shotgun (WGS) entry which is preliminary data.</text>
</comment>
<evidence type="ECO:0000313" key="5">
    <source>
        <dbReference type="Proteomes" id="UP001314170"/>
    </source>
</evidence>
<sequence length="356" mass="39177">MAETSKARVTITLGRSGQVVKRAATVSDDHSNSLQGAGSKRSVMDRLGSNSDISSIHGNRVSNKRQRGDSSLTSLGANGVEDARIGKDDLRYKLLQKNVFRRAQSDDDQKTMDLREKLSRTIRPPGPPLSSNLDAQQRMPEPKNTSILGRIPPIRSADDLHHMDSRNSYSPWTLDHIRRRSPDGVISSSRGLSPPRNMDNLQRRPLNRTYDDVRTVPYMNKDVLDTPRSVSSSTTFMTKPSMPPPIVPAKSVAPHIGQLPPPSGIVQKSSYAAEEPQTVEGLLHSLGLGKYAIIFKAEEVDMTALKQMGESDLKELGIPMEIPCLGGFFLVDDLTRDWVRAGMSIEAALYGVLNIN</sequence>
<feature type="compositionally biased region" description="Polar residues" evidence="2">
    <location>
        <begin position="48"/>
        <end position="61"/>
    </location>
</feature>
<evidence type="ECO:0000259" key="3">
    <source>
        <dbReference type="PROSITE" id="PS50105"/>
    </source>
</evidence>
<feature type="region of interest" description="Disordered" evidence="2">
    <location>
        <begin position="25"/>
        <end position="75"/>
    </location>
</feature>
<dbReference type="PANTHER" id="PTHR10627">
    <property type="entry name" value="SCP160"/>
    <property type="match status" value="1"/>
</dbReference>
<feature type="region of interest" description="Disordered" evidence="2">
    <location>
        <begin position="104"/>
        <end position="151"/>
    </location>
</feature>
<evidence type="ECO:0000256" key="1">
    <source>
        <dbReference type="ARBA" id="ARBA00022737"/>
    </source>
</evidence>
<dbReference type="AlphaFoldDB" id="A0AAV1REN0"/>
<dbReference type="EMBL" id="CAWUPB010000913">
    <property type="protein sequence ID" value="CAK7332767.1"/>
    <property type="molecule type" value="Genomic_DNA"/>
</dbReference>
<dbReference type="Pfam" id="PF00536">
    <property type="entry name" value="SAM_1"/>
    <property type="match status" value="1"/>
</dbReference>
<organism evidence="4 5">
    <name type="scientific">Dovyalis caffra</name>
    <dbReference type="NCBI Taxonomy" id="77055"/>
    <lineage>
        <taxon>Eukaryota</taxon>
        <taxon>Viridiplantae</taxon>
        <taxon>Streptophyta</taxon>
        <taxon>Embryophyta</taxon>
        <taxon>Tracheophyta</taxon>
        <taxon>Spermatophyta</taxon>
        <taxon>Magnoliopsida</taxon>
        <taxon>eudicotyledons</taxon>
        <taxon>Gunneridae</taxon>
        <taxon>Pentapetalae</taxon>
        <taxon>rosids</taxon>
        <taxon>fabids</taxon>
        <taxon>Malpighiales</taxon>
        <taxon>Salicaceae</taxon>
        <taxon>Flacourtieae</taxon>
        <taxon>Dovyalis</taxon>
    </lineage>
</organism>
<evidence type="ECO:0000256" key="2">
    <source>
        <dbReference type="SAM" id="MobiDB-lite"/>
    </source>
</evidence>
<dbReference type="PROSITE" id="PS50105">
    <property type="entry name" value="SAM_DOMAIN"/>
    <property type="match status" value="1"/>
</dbReference>
<dbReference type="PANTHER" id="PTHR10627:SF74">
    <property type="entry name" value="OS08G0526500 PROTEIN"/>
    <property type="match status" value="1"/>
</dbReference>
<dbReference type="Proteomes" id="UP001314170">
    <property type="component" value="Unassembled WGS sequence"/>
</dbReference>
<keyword evidence="1" id="KW-0677">Repeat</keyword>
<feature type="domain" description="SAM" evidence="3">
    <location>
        <begin position="274"/>
        <end position="318"/>
    </location>
</feature>
<keyword evidence="5" id="KW-1185">Reference proteome</keyword>